<dbReference type="InterPro" id="IPR029069">
    <property type="entry name" value="HotDog_dom_sf"/>
</dbReference>
<gene>
    <name evidence="1" type="ORF">SAMN05216289_1214</name>
</gene>
<dbReference type="CDD" id="cd03443">
    <property type="entry name" value="PaaI_thioesterase"/>
    <property type="match status" value="1"/>
</dbReference>
<dbReference type="EMBL" id="FOVF01000021">
    <property type="protein sequence ID" value="SFN42725.1"/>
    <property type="molecule type" value="Genomic_DNA"/>
</dbReference>
<sequence>MFRRLGGSAPGRWLFSRIICFKAPYFGSISPRIEVLEPGRCVVRLRQRRRIQNHIGTVHAIAMCNAAELAGGMATEVTIPASMRWIPKGMSVRYRKKALGALTTTARVAPIADAATAQELHAIVEVRDGADDIVFDADITMWVSPR</sequence>
<dbReference type="SUPFAM" id="SSF54637">
    <property type="entry name" value="Thioesterase/thiol ester dehydrase-isomerase"/>
    <property type="match status" value="1"/>
</dbReference>
<dbReference type="STRING" id="578942.SAMN05216289_1214"/>
<keyword evidence="2" id="KW-1185">Reference proteome</keyword>
<dbReference type="Proteomes" id="UP000198575">
    <property type="component" value="Unassembled WGS sequence"/>
</dbReference>
<evidence type="ECO:0000313" key="1">
    <source>
        <dbReference type="EMBL" id="SFN42725.1"/>
    </source>
</evidence>
<name>A0A1I4YXG7_9GAMM</name>
<dbReference type="RefSeq" id="WP_245778922.1">
    <property type="nucleotide sequence ID" value="NZ_FOVF01000021.1"/>
</dbReference>
<evidence type="ECO:0000313" key="2">
    <source>
        <dbReference type="Proteomes" id="UP000198575"/>
    </source>
</evidence>
<organism evidence="1 2">
    <name type="scientific">Dokdonella immobilis</name>
    <dbReference type="NCBI Taxonomy" id="578942"/>
    <lineage>
        <taxon>Bacteria</taxon>
        <taxon>Pseudomonadati</taxon>
        <taxon>Pseudomonadota</taxon>
        <taxon>Gammaproteobacteria</taxon>
        <taxon>Lysobacterales</taxon>
        <taxon>Rhodanobacteraceae</taxon>
        <taxon>Dokdonella</taxon>
    </lineage>
</organism>
<dbReference type="Gene3D" id="3.10.129.10">
    <property type="entry name" value="Hotdog Thioesterase"/>
    <property type="match status" value="1"/>
</dbReference>
<dbReference type="AlphaFoldDB" id="A0A1I4YXG7"/>
<reference evidence="1 2" key="1">
    <citation type="submission" date="2016-10" db="EMBL/GenBank/DDBJ databases">
        <authorList>
            <person name="de Groot N.N."/>
        </authorList>
    </citation>
    <scope>NUCLEOTIDE SEQUENCE [LARGE SCALE GENOMIC DNA]</scope>
    <source>
        <strain evidence="1 2">CGMCC 1.7659</strain>
    </source>
</reference>
<dbReference type="InterPro" id="IPR027961">
    <property type="entry name" value="DUF4442"/>
</dbReference>
<dbReference type="Pfam" id="PF14539">
    <property type="entry name" value="DUF4442"/>
    <property type="match status" value="1"/>
</dbReference>
<proteinExistence type="predicted"/>
<accession>A0A1I4YXG7</accession>
<protein>
    <submittedName>
        <fullName evidence="1">Acyl-coenzyme A thioesterase PaaI, contains HGG motif</fullName>
    </submittedName>
</protein>